<evidence type="ECO:0000313" key="2">
    <source>
        <dbReference type="EMBL" id="TCN59435.1"/>
    </source>
</evidence>
<reference evidence="2 4" key="1">
    <citation type="journal article" date="2015" name="Stand. Genomic Sci.">
        <title>Genomic Encyclopedia of Bacterial and Archaeal Type Strains, Phase III: the genomes of soil and plant-associated and newly described type strains.</title>
        <authorList>
            <person name="Whitman W.B."/>
            <person name="Woyke T."/>
            <person name="Klenk H.P."/>
            <person name="Zhou Y."/>
            <person name="Lilburn T.G."/>
            <person name="Beck B.J."/>
            <person name="De Vos P."/>
            <person name="Vandamme P."/>
            <person name="Eisen J.A."/>
            <person name="Garrity G."/>
            <person name="Hugenholtz P."/>
            <person name="Kyrpides N.C."/>
        </authorList>
    </citation>
    <scope>NUCLEOTIDE SEQUENCE [LARGE SCALE GENOMIC DNA]</scope>
    <source>
        <strain evidence="2 4">P5626</strain>
    </source>
</reference>
<dbReference type="EMBL" id="QWDN01000002">
    <property type="protein sequence ID" value="TEB44739.1"/>
    <property type="molecule type" value="Genomic_DNA"/>
</dbReference>
<comment type="caution">
    <text evidence="3">The sequence shown here is derived from an EMBL/GenBank/DDBJ whole genome shotgun (WGS) entry which is preliminary data.</text>
</comment>
<keyword evidence="4" id="KW-1185">Reference proteome</keyword>
<feature type="domain" description="DUF6705" evidence="1">
    <location>
        <begin position="1"/>
        <end position="130"/>
    </location>
</feature>
<dbReference type="Proteomes" id="UP000295270">
    <property type="component" value="Unassembled WGS sequence"/>
</dbReference>
<proteinExistence type="predicted"/>
<dbReference type="AlphaFoldDB" id="A0A4Y7UFW1"/>
<dbReference type="OrthoDB" id="1274930at2"/>
<sequence length="189" mass="21554">MKKIIIIGITIACISACKAQSIVPIEKKIDYINAGIGIPESVTYFKDVNGIRDKYVGTWKGTCEGKNYELIFSKITDKPSRITQDRLVMRYLIKDANGRILEDTRAETDKSGYVVKSYYYDKTFFVLSYGGRQFDCGQRGELYVMITKNSNSVMELFLMPQRDIILEKDCPNGAAAQLFPEVKMRLTRQ</sequence>
<dbReference type="EMBL" id="SLWA01000002">
    <property type="protein sequence ID" value="TCN59435.1"/>
    <property type="molecule type" value="Genomic_DNA"/>
</dbReference>
<evidence type="ECO:0000313" key="3">
    <source>
        <dbReference type="EMBL" id="TEB44739.1"/>
    </source>
</evidence>
<evidence type="ECO:0000313" key="5">
    <source>
        <dbReference type="Proteomes" id="UP000298340"/>
    </source>
</evidence>
<reference evidence="3 5" key="2">
    <citation type="journal article" date="2018" name="Syst. Appl. Microbiol.">
        <title>Flavobacterium circumlabens sp. nov. and Flavobacterium cupreum sp. nov., two psychrotrophic species isolated from Antarctic environmental samples.</title>
        <authorList>
            <person name="Kralova S."/>
            <person name="Busse H.J."/>
            <person name="Svec P."/>
            <person name="Maslanova I."/>
            <person name="Stankova E."/>
            <person name="Bartak M."/>
            <person name="Sedlacek I."/>
        </authorList>
    </citation>
    <scope>NUCLEOTIDE SEQUENCE [LARGE SCALE GENOMIC DNA]</scope>
    <source>
        <strain evidence="3 5">CCM 8828</strain>
    </source>
</reference>
<protein>
    <recommendedName>
        <fullName evidence="1">DUF6705 domain-containing protein</fullName>
    </recommendedName>
</protein>
<evidence type="ECO:0000313" key="4">
    <source>
        <dbReference type="Proteomes" id="UP000295270"/>
    </source>
</evidence>
<organism evidence="3 5">
    <name type="scientific">Flavobacterium circumlabens</name>
    <dbReference type="NCBI Taxonomy" id="2133765"/>
    <lineage>
        <taxon>Bacteria</taxon>
        <taxon>Pseudomonadati</taxon>
        <taxon>Bacteroidota</taxon>
        <taxon>Flavobacteriia</taxon>
        <taxon>Flavobacteriales</taxon>
        <taxon>Flavobacteriaceae</taxon>
        <taxon>Flavobacterium</taxon>
    </lineage>
</organism>
<dbReference type="Pfam" id="PF20448">
    <property type="entry name" value="DUF6705"/>
    <property type="match status" value="1"/>
</dbReference>
<name>A0A4Y7UFW1_9FLAO</name>
<dbReference type="InterPro" id="IPR046551">
    <property type="entry name" value="DUF6705"/>
</dbReference>
<dbReference type="Proteomes" id="UP000298340">
    <property type="component" value="Unassembled WGS sequence"/>
</dbReference>
<dbReference type="RefSeq" id="WP_132033298.1">
    <property type="nucleotide sequence ID" value="NZ_QWDN01000002.1"/>
</dbReference>
<accession>A0A4Y7UFW1</accession>
<evidence type="ECO:0000259" key="1">
    <source>
        <dbReference type="Pfam" id="PF20448"/>
    </source>
</evidence>
<gene>
    <name evidence="3" type="ORF">D0809_05940</name>
    <name evidence="2" type="ORF">EV142_10251</name>
</gene>
<reference evidence="2" key="3">
    <citation type="submission" date="2019-03" db="EMBL/GenBank/DDBJ databases">
        <authorList>
            <person name="Whitman W."/>
            <person name="Huntemann M."/>
            <person name="Clum A."/>
            <person name="Pillay M."/>
            <person name="Palaniappan K."/>
            <person name="Varghese N."/>
            <person name="Mikhailova N."/>
            <person name="Stamatis D."/>
            <person name="Reddy T."/>
            <person name="Daum C."/>
            <person name="Shapiro N."/>
            <person name="Ivanova N."/>
            <person name="Kyrpides N."/>
            <person name="Woyke T."/>
        </authorList>
    </citation>
    <scope>NUCLEOTIDE SEQUENCE</scope>
    <source>
        <strain evidence="2">P5626</strain>
    </source>
</reference>